<feature type="domain" description="Gfo/Idh/MocA-like oxidoreductase N-terminal" evidence="1">
    <location>
        <begin position="2"/>
        <end position="118"/>
    </location>
</feature>
<protein>
    <submittedName>
        <fullName evidence="3">Predicted dehydrogenase</fullName>
    </submittedName>
</protein>
<dbReference type="Gene3D" id="3.40.50.720">
    <property type="entry name" value="NAD(P)-binding Rossmann-like Domain"/>
    <property type="match status" value="1"/>
</dbReference>
<dbReference type="OrthoDB" id="9815825at2"/>
<dbReference type="GO" id="GO:0000166">
    <property type="term" value="F:nucleotide binding"/>
    <property type="evidence" value="ECO:0007669"/>
    <property type="project" value="InterPro"/>
</dbReference>
<dbReference type="Gene3D" id="3.30.360.10">
    <property type="entry name" value="Dihydrodipicolinate Reductase, domain 2"/>
    <property type="match status" value="1"/>
</dbReference>
<reference evidence="3 4" key="1">
    <citation type="submission" date="2016-10" db="EMBL/GenBank/DDBJ databases">
        <authorList>
            <person name="de Groot N.N."/>
        </authorList>
    </citation>
    <scope>NUCLEOTIDE SEQUENCE [LARGE SCALE GENOMIC DNA]</scope>
    <source>
        <strain evidence="3 4">CGMCC 1.10434</strain>
    </source>
</reference>
<organism evidence="3 4">
    <name type="scientific">Amphibacillus marinus</name>
    <dbReference type="NCBI Taxonomy" id="872970"/>
    <lineage>
        <taxon>Bacteria</taxon>
        <taxon>Bacillati</taxon>
        <taxon>Bacillota</taxon>
        <taxon>Bacilli</taxon>
        <taxon>Bacillales</taxon>
        <taxon>Bacillaceae</taxon>
        <taxon>Amphibacillus</taxon>
    </lineage>
</organism>
<evidence type="ECO:0000259" key="1">
    <source>
        <dbReference type="Pfam" id="PF01408"/>
    </source>
</evidence>
<evidence type="ECO:0000313" key="3">
    <source>
        <dbReference type="EMBL" id="SEN91918.1"/>
    </source>
</evidence>
<evidence type="ECO:0000313" key="4">
    <source>
        <dbReference type="Proteomes" id="UP000199300"/>
    </source>
</evidence>
<dbReference type="STRING" id="872970.SAMN04488134_102281"/>
<dbReference type="InterPro" id="IPR036291">
    <property type="entry name" value="NAD(P)-bd_dom_sf"/>
</dbReference>
<dbReference type="Pfam" id="PF22725">
    <property type="entry name" value="GFO_IDH_MocA_C3"/>
    <property type="match status" value="1"/>
</dbReference>
<dbReference type="AlphaFoldDB" id="A0A1H8KHM7"/>
<dbReference type="PANTHER" id="PTHR43054:SF1">
    <property type="entry name" value="SCYLLO-INOSITOL 2-DEHYDROGENASE (NADP(+)) IOLU"/>
    <property type="match status" value="1"/>
</dbReference>
<dbReference type="Pfam" id="PF01408">
    <property type="entry name" value="GFO_IDH_MocA"/>
    <property type="match status" value="1"/>
</dbReference>
<keyword evidence="4" id="KW-1185">Reference proteome</keyword>
<dbReference type="InterPro" id="IPR000683">
    <property type="entry name" value="Gfo/Idh/MocA-like_OxRdtase_N"/>
</dbReference>
<dbReference type="InterPro" id="IPR055170">
    <property type="entry name" value="GFO_IDH_MocA-like_dom"/>
</dbReference>
<dbReference type="SUPFAM" id="SSF55347">
    <property type="entry name" value="Glyceraldehyde-3-phosphate dehydrogenase-like, C-terminal domain"/>
    <property type="match status" value="1"/>
</dbReference>
<name>A0A1H8KHM7_9BACI</name>
<dbReference type="RefSeq" id="WP_091495582.1">
    <property type="nucleotide sequence ID" value="NZ_FODJ01000002.1"/>
</dbReference>
<sequence length="329" mass="37114">MKLGIVGNGKIVKEFLTFINDLPEVELKAIVGRESRLSLLKELQDTYRIEQVYTNYQAFLDDPEINTVYICLPNHLHYAYTKEALLKGKHVICEKPFTSNLQEFTELKELALEKGLILLEAITNQYLVNYRTLREQVKDLGEIKIVECNYSQYSSRYDAFKAGEVLPAFDPAMSGGALMDLNVYNLHFVVGIFGKPATVQYLANMERGIDTSGILVLDYTNFKVVCVGAKDCSAPVQTTIQGNKGSILVKGPTSICATFEKISNDGSREIFDHNVHQHRMYEEFYYFNQIIDELNYDKAAAMLEHSQIVMELVDQAKVSAGLVFAADQS</sequence>
<proteinExistence type="predicted"/>
<dbReference type="PANTHER" id="PTHR43054">
    <property type="match status" value="1"/>
</dbReference>
<dbReference type="SUPFAM" id="SSF51735">
    <property type="entry name" value="NAD(P)-binding Rossmann-fold domains"/>
    <property type="match status" value="1"/>
</dbReference>
<accession>A0A1H8KHM7</accession>
<feature type="domain" description="GFO/IDH/MocA-like oxidoreductase" evidence="2">
    <location>
        <begin position="130"/>
        <end position="247"/>
    </location>
</feature>
<evidence type="ECO:0000259" key="2">
    <source>
        <dbReference type="Pfam" id="PF22725"/>
    </source>
</evidence>
<dbReference type="EMBL" id="FODJ01000002">
    <property type="protein sequence ID" value="SEN91918.1"/>
    <property type="molecule type" value="Genomic_DNA"/>
</dbReference>
<gene>
    <name evidence="3" type="ORF">SAMN04488134_102281</name>
</gene>
<dbReference type="Proteomes" id="UP000199300">
    <property type="component" value="Unassembled WGS sequence"/>
</dbReference>